<dbReference type="PROSITE" id="PS00630">
    <property type="entry name" value="IMP_2"/>
    <property type="match status" value="1"/>
</dbReference>
<evidence type="ECO:0000256" key="2">
    <source>
        <dbReference type="ARBA" id="ARBA00013106"/>
    </source>
</evidence>
<reference evidence="7" key="1">
    <citation type="journal article" date="2019" name="Int. J. Syst. Evol. Microbiol.">
        <title>The Global Catalogue of Microorganisms (GCM) 10K type strain sequencing project: providing services to taxonomists for standard genome sequencing and annotation.</title>
        <authorList>
            <consortium name="The Broad Institute Genomics Platform"/>
            <consortium name="The Broad Institute Genome Sequencing Center for Infectious Disease"/>
            <person name="Wu L."/>
            <person name="Ma J."/>
        </authorList>
    </citation>
    <scope>NUCLEOTIDE SEQUENCE [LARGE SCALE GENOMIC DNA]</scope>
    <source>
        <strain evidence="7">JCM 9731</strain>
    </source>
</reference>
<name>A0ABP3GBF3_9BACI</name>
<dbReference type="PRINTS" id="PR00377">
    <property type="entry name" value="IMPHPHTASES"/>
</dbReference>
<dbReference type="InterPro" id="IPR000760">
    <property type="entry name" value="Inositol_monophosphatase-like"/>
</dbReference>
<dbReference type="SUPFAM" id="SSF56655">
    <property type="entry name" value="Carbohydrate phosphatase"/>
    <property type="match status" value="1"/>
</dbReference>
<protein>
    <recommendedName>
        <fullName evidence="2">inositol-phosphate phosphatase</fullName>
        <ecNumber evidence="2">3.1.3.25</ecNumber>
    </recommendedName>
</protein>
<keyword evidence="4" id="KW-0378">Hydrolase</keyword>
<dbReference type="Gene3D" id="3.40.190.80">
    <property type="match status" value="1"/>
</dbReference>
<comment type="catalytic activity">
    <reaction evidence="1">
        <text>a myo-inositol phosphate + H2O = myo-inositol + phosphate</text>
        <dbReference type="Rhea" id="RHEA:24056"/>
        <dbReference type="ChEBI" id="CHEBI:15377"/>
        <dbReference type="ChEBI" id="CHEBI:17268"/>
        <dbReference type="ChEBI" id="CHEBI:43474"/>
        <dbReference type="ChEBI" id="CHEBI:84139"/>
        <dbReference type="EC" id="3.1.3.25"/>
    </reaction>
</comment>
<dbReference type="EC" id="3.1.3.25" evidence="2"/>
<comment type="caution">
    <text evidence="6">The sequence shown here is derived from an EMBL/GenBank/DDBJ whole genome shotgun (WGS) entry which is preliminary data.</text>
</comment>
<dbReference type="Proteomes" id="UP001500782">
    <property type="component" value="Unassembled WGS sequence"/>
</dbReference>
<dbReference type="PANTHER" id="PTHR20854">
    <property type="entry name" value="INOSITOL MONOPHOSPHATASE"/>
    <property type="match status" value="1"/>
</dbReference>
<gene>
    <name evidence="6" type="primary">suhB</name>
    <name evidence="6" type="ORF">GCM10008967_31110</name>
</gene>
<evidence type="ECO:0000313" key="6">
    <source>
        <dbReference type="EMBL" id="GAA0338617.1"/>
    </source>
</evidence>
<organism evidence="6 7">
    <name type="scientific">Bacillus carboniphilus</name>
    <dbReference type="NCBI Taxonomy" id="86663"/>
    <lineage>
        <taxon>Bacteria</taxon>
        <taxon>Bacillati</taxon>
        <taxon>Bacillota</taxon>
        <taxon>Bacilli</taxon>
        <taxon>Bacillales</taxon>
        <taxon>Bacillaceae</taxon>
        <taxon>Bacillus</taxon>
    </lineage>
</organism>
<evidence type="ECO:0000256" key="1">
    <source>
        <dbReference type="ARBA" id="ARBA00001033"/>
    </source>
</evidence>
<evidence type="ECO:0000256" key="4">
    <source>
        <dbReference type="ARBA" id="ARBA00022801"/>
    </source>
</evidence>
<dbReference type="EMBL" id="BAAADJ010000055">
    <property type="protein sequence ID" value="GAA0338617.1"/>
    <property type="molecule type" value="Genomic_DNA"/>
</dbReference>
<accession>A0ABP3GBF3</accession>
<keyword evidence="5" id="KW-0460">Magnesium</keyword>
<dbReference type="InterPro" id="IPR020550">
    <property type="entry name" value="Inositol_monophosphatase_CS"/>
</dbReference>
<keyword evidence="7" id="KW-1185">Reference proteome</keyword>
<dbReference type="CDD" id="cd01637">
    <property type="entry name" value="IMPase_like"/>
    <property type="match status" value="1"/>
</dbReference>
<keyword evidence="3" id="KW-0479">Metal-binding</keyword>
<evidence type="ECO:0000256" key="3">
    <source>
        <dbReference type="ARBA" id="ARBA00022723"/>
    </source>
</evidence>
<sequence length="267" mass="29867">MINWAKIDRLAKDWVLEAGKRIKDTIDEELLIETKSDANDLVTNVDKETEQFFIHKINELDPTHKILGEEGFGDKVDSMDGVVWILDPIDGTMNFVHQKRNFAISLAVYENGVGKIGIIYDVMADDMYHVRPGEGAYLNDTKLRPLQNVPLSKAVIALNATWIVPNKRIDYTKLSPLVKEVRGIRSYGSAAIELAFVASGRLDGYITMRLSPWDYAAGKLLVEEVGGITSNLKGEPLSLLNKSSLFVGSPKIHEEILEKYLDSYEGI</sequence>
<dbReference type="PANTHER" id="PTHR20854:SF4">
    <property type="entry name" value="INOSITOL-1-MONOPHOSPHATASE-RELATED"/>
    <property type="match status" value="1"/>
</dbReference>
<evidence type="ECO:0000256" key="5">
    <source>
        <dbReference type="ARBA" id="ARBA00022842"/>
    </source>
</evidence>
<dbReference type="Pfam" id="PF00459">
    <property type="entry name" value="Inositol_P"/>
    <property type="match status" value="1"/>
</dbReference>
<dbReference type="PROSITE" id="PS00629">
    <property type="entry name" value="IMP_1"/>
    <property type="match status" value="1"/>
</dbReference>
<proteinExistence type="predicted"/>
<dbReference type="InterPro" id="IPR020583">
    <property type="entry name" value="Inositol_monoP_metal-BS"/>
</dbReference>
<dbReference type="RefSeq" id="WP_343800832.1">
    <property type="nucleotide sequence ID" value="NZ_BAAADJ010000055.1"/>
</dbReference>
<evidence type="ECO:0000313" key="7">
    <source>
        <dbReference type="Proteomes" id="UP001500782"/>
    </source>
</evidence>
<dbReference type="Gene3D" id="3.30.540.10">
    <property type="entry name" value="Fructose-1,6-Bisphosphatase, subunit A, domain 1"/>
    <property type="match status" value="1"/>
</dbReference>